<sequence length="515" mass="58599">MLSEIKHLEGRFPGMHRDNQGRHVKTVDKYKIYGAPLDFRELCGRLVRPETKYLVLDLDGTFHKGLNPGVMLGFELCAYQAYGLDYMESMDDKNRLGSIVLNWKDQAAQSRYAKKGAKRWLLPGVLYYSLARVGWKASPVRKTIRQTLGPHAMDRMLALMRLSLMHQMAGVPAEDVHKLVRSLWKRHADRQVIEPEDIQWLRDSFPNLKIIVSSASPRALLQVVQEQFPVHDIFATEVETINGKTSSPHWMHPVFGSGQPKRIAPPASLRQNAYYNKIKYLSLKYPDFMDSGVHTVGITDTKHGEDYPWSEYFKCVADINSPDPFSPLVSTASPLKEIHSAKIKTRRDKEEAESEENAQPWDMPSPTPSSENFEFSKQDLEDILINELAKAEALAIKCYDAVPRVVEDLGAMAGESFAINQALENVIIGYNASLGADRDLYFERVQEALKQTYRLNRQLNSRMNPVSKRWSEIEKIMESARSKIHKKAGRSLEDQPPPPYLEDQLIFSEKTLPGG</sequence>
<evidence type="ECO:0000313" key="3">
    <source>
        <dbReference type="Proteomes" id="UP000183994"/>
    </source>
</evidence>
<dbReference type="RefSeq" id="WP_073477542.1">
    <property type="nucleotide sequence ID" value="NZ_FQZU01000025.1"/>
</dbReference>
<dbReference type="EMBL" id="FQZU01000025">
    <property type="protein sequence ID" value="SHK46693.1"/>
    <property type="molecule type" value="Genomic_DNA"/>
</dbReference>
<reference evidence="3" key="1">
    <citation type="submission" date="2016-11" db="EMBL/GenBank/DDBJ databases">
        <authorList>
            <person name="Varghese N."/>
            <person name="Submissions S."/>
        </authorList>
    </citation>
    <scope>NUCLEOTIDE SEQUENCE [LARGE SCALE GENOMIC DNA]</scope>
    <source>
        <strain evidence="3">DSM 16219</strain>
    </source>
</reference>
<keyword evidence="3" id="KW-1185">Reference proteome</keyword>
<accession>A0A1M6SPP6</accession>
<dbReference type="Proteomes" id="UP000183994">
    <property type="component" value="Unassembled WGS sequence"/>
</dbReference>
<gene>
    <name evidence="2" type="ORF">SAMN02745216_03492</name>
</gene>
<protein>
    <submittedName>
        <fullName evidence="2">Uncharacterized protein</fullName>
    </submittedName>
</protein>
<evidence type="ECO:0000256" key="1">
    <source>
        <dbReference type="SAM" id="MobiDB-lite"/>
    </source>
</evidence>
<feature type="region of interest" description="Disordered" evidence="1">
    <location>
        <begin position="342"/>
        <end position="373"/>
    </location>
</feature>
<feature type="region of interest" description="Disordered" evidence="1">
    <location>
        <begin position="484"/>
        <end position="515"/>
    </location>
</feature>
<evidence type="ECO:0000313" key="2">
    <source>
        <dbReference type="EMBL" id="SHK46693.1"/>
    </source>
</evidence>
<dbReference type="AlphaFoldDB" id="A0A1M6SPP6"/>
<name>A0A1M6SPP6_9BACT</name>
<proteinExistence type="predicted"/>
<dbReference type="OrthoDB" id="9852701at2"/>
<organism evidence="2 3">
    <name type="scientific">Desulfatibacillum alkenivorans DSM 16219</name>
    <dbReference type="NCBI Taxonomy" id="1121393"/>
    <lineage>
        <taxon>Bacteria</taxon>
        <taxon>Pseudomonadati</taxon>
        <taxon>Thermodesulfobacteriota</taxon>
        <taxon>Desulfobacteria</taxon>
        <taxon>Desulfobacterales</taxon>
        <taxon>Desulfatibacillaceae</taxon>
        <taxon>Desulfatibacillum</taxon>
    </lineage>
</organism>